<dbReference type="EMBL" id="KP942676">
    <property type="protein sequence ID" value="AKG47455.1"/>
    <property type="molecule type" value="Genomic_DNA"/>
</dbReference>
<evidence type="ECO:0000313" key="1">
    <source>
        <dbReference type="EMBL" id="AKG47455.1"/>
    </source>
</evidence>
<protein>
    <submittedName>
        <fullName evidence="1">Uncharacterized protein</fullName>
    </submittedName>
</protein>
<name>A0A0K0MNQ6_PECCA</name>
<reference evidence="1" key="2">
    <citation type="submission" date="2015-03" db="EMBL/GenBank/DDBJ databases">
        <authorList>
            <person name="Welte C."/>
            <person name="de Graaf R."/>
            <person name="van den Bosch T.J.M."/>
            <person name="Op den Camp H."/>
            <person name="van Dam N."/>
            <person name="Jetten M."/>
        </authorList>
    </citation>
    <scope>NUCLEOTIDE SEQUENCE</scope>
    <source>
        <plasmid evidence="1">Drgb1</plasmid>
    </source>
</reference>
<sequence>MTNRKVVQFKATQKAQSKLEQLKKRLRTQGTKPSIELILNAILENIHLSDFDKMTKGVIEANSIKNQLLEMFNDGRINKEMLDELMKNQEKNTN</sequence>
<dbReference type="RefSeq" id="WP_181374631.1">
    <property type="nucleotide sequence ID" value="NZ_KP942676.1"/>
</dbReference>
<geneLocation type="plasmid" evidence="1">
    <name>Drgb1</name>
</geneLocation>
<organism evidence="1">
    <name type="scientific">Pectobacterium carotovorum</name>
    <name type="common">Erwinia carotovora</name>
    <dbReference type="NCBI Taxonomy" id="554"/>
    <lineage>
        <taxon>Bacteria</taxon>
        <taxon>Pseudomonadati</taxon>
        <taxon>Pseudomonadota</taxon>
        <taxon>Gammaproteobacteria</taxon>
        <taxon>Enterobacterales</taxon>
        <taxon>Pectobacteriaceae</taxon>
        <taxon>Pectobacterium</taxon>
    </lineage>
</organism>
<proteinExistence type="predicted"/>
<accession>A0A0K0MNQ6</accession>
<keyword evidence="1" id="KW-0614">Plasmid</keyword>
<reference evidence="1" key="1">
    <citation type="journal article" date="2015" name="Environ. Microbiol.">
        <title>Plasmids from the gut microbiome of cabbage root fly larvae encode SaxA that catalyses the conversion of the plant toxin 2-phenylethyl isothiocyanate.</title>
        <authorList>
            <person name="Welte C.U."/>
            <person name="de Graaf R.M."/>
            <person name="van den Bosch T.J."/>
            <person name="Op den Camp H.J."/>
            <person name="van Dam N.M."/>
            <person name="Jetten M.S."/>
        </authorList>
    </citation>
    <scope>NUCLEOTIDE SEQUENCE</scope>
    <source>
        <plasmid evidence="1">Drgb1</plasmid>
    </source>
</reference>
<dbReference type="AlphaFoldDB" id="A0A0K0MNQ6"/>
<gene>
    <name evidence="1" type="ORF">pA_00015</name>
</gene>